<dbReference type="Proteomes" id="UP001319180">
    <property type="component" value="Unassembled WGS sequence"/>
</dbReference>
<evidence type="ECO:0000256" key="1">
    <source>
        <dbReference type="ARBA" id="ARBA00023015"/>
    </source>
</evidence>
<protein>
    <submittedName>
        <fullName evidence="5">Helix-turn-helix transcriptional regulator</fullName>
    </submittedName>
</protein>
<evidence type="ECO:0000256" key="3">
    <source>
        <dbReference type="ARBA" id="ARBA00023163"/>
    </source>
</evidence>
<proteinExistence type="predicted"/>
<dbReference type="PANTHER" id="PTHR47894:SF1">
    <property type="entry name" value="HTH-TYPE TRANSCRIPTIONAL REGULATOR VQSM"/>
    <property type="match status" value="1"/>
</dbReference>
<dbReference type="GO" id="GO:0005829">
    <property type="term" value="C:cytosol"/>
    <property type="evidence" value="ECO:0007669"/>
    <property type="project" value="TreeGrafter"/>
</dbReference>
<dbReference type="Gene3D" id="1.10.10.60">
    <property type="entry name" value="Homeodomain-like"/>
    <property type="match status" value="1"/>
</dbReference>
<accession>A0AAP2DJD9</accession>
<evidence type="ECO:0000259" key="4">
    <source>
        <dbReference type="PROSITE" id="PS01124"/>
    </source>
</evidence>
<dbReference type="GO" id="GO:0003700">
    <property type="term" value="F:DNA-binding transcription factor activity"/>
    <property type="evidence" value="ECO:0007669"/>
    <property type="project" value="InterPro"/>
</dbReference>
<evidence type="ECO:0000256" key="2">
    <source>
        <dbReference type="ARBA" id="ARBA00023125"/>
    </source>
</evidence>
<name>A0AAP2DJD9_9BACT</name>
<dbReference type="SMART" id="SM00342">
    <property type="entry name" value="HTH_ARAC"/>
    <property type="match status" value="1"/>
</dbReference>
<evidence type="ECO:0000313" key="6">
    <source>
        <dbReference type="Proteomes" id="UP001319180"/>
    </source>
</evidence>
<keyword evidence="1" id="KW-0805">Transcription regulation</keyword>
<gene>
    <name evidence="5" type="ORF">KK078_28565</name>
</gene>
<dbReference type="RefSeq" id="WP_254094061.1">
    <property type="nucleotide sequence ID" value="NZ_JAHESC010000071.1"/>
</dbReference>
<dbReference type="InterPro" id="IPR018060">
    <property type="entry name" value="HTH_AraC"/>
</dbReference>
<organism evidence="5 6">
    <name type="scientific">Dawidia soli</name>
    <dbReference type="NCBI Taxonomy" id="2782352"/>
    <lineage>
        <taxon>Bacteria</taxon>
        <taxon>Pseudomonadati</taxon>
        <taxon>Bacteroidota</taxon>
        <taxon>Cytophagia</taxon>
        <taxon>Cytophagales</taxon>
        <taxon>Chryseotaleaceae</taxon>
        <taxon>Dawidia</taxon>
    </lineage>
</organism>
<keyword evidence="2" id="KW-0238">DNA-binding</keyword>
<dbReference type="PROSITE" id="PS00041">
    <property type="entry name" value="HTH_ARAC_FAMILY_1"/>
    <property type="match status" value="1"/>
</dbReference>
<keyword evidence="3" id="KW-0804">Transcription</keyword>
<dbReference type="PANTHER" id="PTHR47894">
    <property type="entry name" value="HTH-TYPE TRANSCRIPTIONAL REGULATOR GADX"/>
    <property type="match status" value="1"/>
</dbReference>
<evidence type="ECO:0000313" key="5">
    <source>
        <dbReference type="EMBL" id="MBT1690552.1"/>
    </source>
</evidence>
<reference evidence="5 6" key="1">
    <citation type="submission" date="2021-05" db="EMBL/GenBank/DDBJ databases">
        <title>A Polyphasic approach of four new species of the genus Ohtaekwangia: Ohtaekwangia histidinii sp. nov., Ohtaekwangia cretensis sp. nov., Ohtaekwangia indiensis sp. nov., Ohtaekwangia reichenbachii sp. nov. from diverse environment.</title>
        <authorList>
            <person name="Octaviana S."/>
        </authorList>
    </citation>
    <scope>NUCLEOTIDE SEQUENCE [LARGE SCALE GENOMIC DNA]</scope>
    <source>
        <strain evidence="5 6">PWU37</strain>
    </source>
</reference>
<keyword evidence="6" id="KW-1185">Reference proteome</keyword>
<dbReference type="EMBL" id="JAHESC010000071">
    <property type="protein sequence ID" value="MBT1690552.1"/>
    <property type="molecule type" value="Genomic_DNA"/>
</dbReference>
<sequence length="335" mass="36964">MEEQRHPLLASLLAYAVQRGVSPEAITGAAYVDLPALRNGTATITPRQYDDLWFHAAQLCQDPLFGLHFGESVQLAALGIVGQVIQTSRTVGEALTTVAPLTALVTDQYAVEIKRTRTSFTTILKPAVSVRELSPAARHLRDFLAVFMIHELDGLLLKKVQPLAVTFPEPVAPVTEYTRVLRCTPTRKGGACSITFEAHYWDEPILTANYALQQLLLPRVVGIGIVDSSPAATPVFKDRVMACLEGHSYLGILTLEDVAANFNMSARSLQRRLSEENVSFQQLADDVRKALALRYLSARSHPMKEISAILGYNELSAFSRAFKRWTGKTPIEYQA</sequence>
<dbReference type="InterPro" id="IPR032687">
    <property type="entry name" value="AraC-type_N"/>
</dbReference>
<feature type="domain" description="HTH araC/xylS-type" evidence="4">
    <location>
        <begin position="238"/>
        <end position="335"/>
    </location>
</feature>
<dbReference type="Pfam" id="PF12833">
    <property type="entry name" value="HTH_18"/>
    <property type="match status" value="1"/>
</dbReference>
<dbReference type="GO" id="GO:0000976">
    <property type="term" value="F:transcription cis-regulatory region binding"/>
    <property type="evidence" value="ECO:0007669"/>
    <property type="project" value="TreeGrafter"/>
</dbReference>
<dbReference type="PROSITE" id="PS01124">
    <property type="entry name" value="HTH_ARAC_FAMILY_2"/>
    <property type="match status" value="1"/>
</dbReference>
<dbReference type="InterPro" id="IPR018062">
    <property type="entry name" value="HTH_AraC-typ_CS"/>
</dbReference>
<dbReference type="SUPFAM" id="SSF46689">
    <property type="entry name" value="Homeodomain-like"/>
    <property type="match status" value="1"/>
</dbReference>
<dbReference type="InterPro" id="IPR009057">
    <property type="entry name" value="Homeodomain-like_sf"/>
</dbReference>
<dbReference type="AlphaFoldDB" id="A0AAP2DJD9"/>
<comment type="caution">
    <text evidence="5">The sequence shown here is derived from an EMBL/GenBank/DDBJ whole genome shotgun (WGS) entry which is preliminary data.</text>
</comment>
<dbReference type="Pfam" id="PF12625">
    <property type="entry name" value="Arabinose_bd"/>
    <property type="match status" value="1"/>
</dbReference>